<dbReference type="PROSITE" id="PS50975">
    <property type="entry name" value="ATP_GRASP"/>
    <property type="match status" value="1"/>
</dbReference>
<dbReference type="PROSITE" id="PS00866">
    <property type="entry name" value="CPSASE_1"/>
    <property type="match status" value="1"/>
</dbReference>
<keyword evidence="2" id="KW-0436">Ligase</keyword>
<evidence type="ECO:0000256" key="3">
    <source>
        <dbReference type="ARBA" id="ARBA00022741"/>
    </source>
</evidence>
<evidence type="ECO:0000256" key="4">
    <source>
        <dbReference type="ARBA" id="ARBA00022840"/>
    </source>
</evidence>
<keyword evidence="5" id="KW-0092">Biotin</keyword>
<evidence type="ECO:0000256" key="6">
    <source>
        <dbReference type="PROSITE-ProRule" id="PRU00409"/>
    </source>
</evidence>
<evidence type="ECO:0000259" key="8">
    <source>
        <dbReference type="PROSITE" id="PS50979"/>
    </source>
</evidence>
<dbReference type="GO" id="GO:0006633">
    <property type="term" value="P:fatty acid biosynthetic process"/>
    <property type="evidence" value="ECO:0007669"/>
    <property type="project" value="TreeGrafter"/>
</dbReference>
<dbReference type="WBParaSite" id="scaffold5430_cov290.g9529">
    <property type="protein sequence ID" value="scaffold5430_cov290.g9529"/>
    <property type="gene ID" value="scaffold5430_cov290.g9529"/>
</dbReference>
<organism evidence="9 10">
    <name type="scientific">Meloidogyne javanica</name>
    <name type="common">Root-knot nematode worm</name>
    <dbReference type="NCBI Taxonomy" id="6303"/>
    <lineage>
        <taxon>Eukaryota</taxon>
        <taxon>Metazoa</taxon>
        <taxon>Ecdysozoa</taxon>
        <taxon>Nematoda</taxon>
        <taxon>Chromadorea</taxon>
        <taxon>Rhabditida</taxon>
        <taxon>Tylenchina</taxon>
        <taxon>Tylenchomorpha</taxon>
        <taxon>Tylenchoidea</taxon>
        <taxon>Meloidogynidae</taxon>
        <taxon>Meloidogyninae</taxon>
        <taxon>Meloidogyne</taxon>
        <taxon>Meloidogyne incognita group</taxon>
    </lineage>
</organism>
<dbReference type="Gene3D" id="3.40.50.20">
    <property type="match status" value="1"/>
</dbReference>
<dbReference type="Pfam" id="PF00289">
    <property type="entry name" value="Biotin_carb_N"/>
    <property type="match status" value="1"/>
</dbReference>
<keyword evidence="9" id="KW-1185">Reference proteome</keyword>
<evidence type="ECO:0000256" key="2">
    <source>
        <dbReference type="ARBA" id="ARBA00022598"/>
    </source>
</evidence>
<accession>A0A915MY23</accession>
<evidence type="ECO:0000313" key="9">
    <source>
        <dbReference type="Proteomes" id="UP000887561"/>
    </source>
</evidence>
<dbReference type="InterPro" id="IPR005479">
    <property type="entry name" value="CPAse_ATP-bd"/>
</dbReference>
<protein>
    <submittedName>
        <fullName evidence="10">ATP-grasp domain-containing protein</fullName>
    </submittedName>
</protein>
<keyword evidence="4 6" id="KW-0067">ATP-binding</keyword>
<name>A0A915MY23_MELJA</name>
<dbReference type="InterPro" id="IPR049076">
    <property type="entry name" value="ACCA"/>
</dbReference>
<dbReference type="PANTHER" id="PTHR45728">
    <property type="entry name" value="ACETYL-COA CARBOXYLASE, ISOFORM A"/>
    <property type="match status" value="1"/>
</dbReference>
<sequence>MPRHMKSPRKFDETSATCSKYVDQKHPVFKDIDDFVNHFCEDNTKARSIRKILVATNGIAAVNFIKSIRQFLMQHFGNEKILNFVCLTTEHEIQSEYLKMADQLIFSPAGLNTNNCVNVDEIVEQATRNNVDAVWAGHATENPQLPEELNKRNIVFIGPPIKIPTIEWTGSGLIVESSGEGKEKGGGGNELEISKELYLKACVSTVEEGLLSMKEKNISYPVMIKSSKGCSGKGTRKCVSDEEFRLNFTSVQEEVPGSLIYLMKFMVDARRIQVQLIGDHYGKVVPIFTRDCSIEGSSQKCIVPPEIKRQMQMDAVTLAKKIGFVSAGTVEYMYLPSEQKYYFLKLNPRLQLEQKCTEMSANINIPALQLQIAMGIPLHKITETRLYCGMDG</sequence>
<dbReference type="SUPFAM" id="SSF52440">
    <property type="entry name" value="PreATP-grasp domain"/>
    <property type="match status" value="1"/>
</dbReference>
<dbReference type="FunFam" id="3.30.1490.20:FF:000003">
    <property type="entry name" value="acetyl-CoA carboxylase isoform X1"/>
    <property type="match status" value="1"/>
</dbReference>
<dbReference type="PANTHER" id="PTHR45728:SF3">
    <property type="entry name" value="ACETYL-COA CARBOXYLASE"/>
    <property type="match status" value="1"/>
</dbReference>
<dbReference type="AlphaFoldDB" id="A0A915MY23"/>
<dbReference type="Pfam" id="PF02786">
    <property type="entry name" value="CPSase_L_D2"/>
    <property type="match status" value="1"/>
</dbReference>
<evidence type="ECO:0000256" key="5">
    <source>
        <dbReference type="ARBA" id="ARBA00023267"/>
    </source>
</evidence>
<dbReference type="GO" id="GO:0003989">
    <property type="term" value="F:acetyl-CoA carboxylase activity"/>
    <property type="evidence" value="ECO:0007669"/>
    <property type="project" value="InterPro"/>
</dbReference>
<dbReference type="InterPro" id="IPR013815">
    <property type="entry name" value="ATP_grasp_subdomain_1"/>
</dbReference>
<dbReference type="Gene3D" id="3.30.1490.20">
    <property type="entry name" value="ATP-grasp fold, A domain"/>
    <property type="match status" value="1"/>
</dbReference>
<dbReference type="Proteomes" id="UP000887561">
    <property type="component" value="Unplaced"/>
</dbReference>
<dbReference type="SUPFAM" id="SSF56059">
    <property type="entry name" value="Glutathione synthetase ATP-binding domain-like"/>
    <property type="match status" value="1"/>
</dbReference>
<dbReference type="InterPro" id="IPR005481">
    <property type="entry name" value="BC-like_N"/>
</dbReference>
<dbReference type="InterPro" id="IPR016185">
    <property type="entry name" value="PreATP-grasp_dom_sf"/>
</dbReference>
<comment type="cofactor">
    <cofactor evidence="1">
        <name>biotin</name>
        <dbReference type="ChEBI" id="CHEBI:57586"/>
    </cofactor>
</comment>
<feature type="domain" description="Biotin carboxylation" evidence="8">
    <location>
        <begin position="48"/>
        <end position="392"/>
    </location>
</feature>
<dbReference type="InterPro" id="IPR011764">
    <property type="entry name" value="Biotin_carboxylation_dom"/>
</dbReference>
<evidence type="ECO:0000313" key="10">
    <source>
        <dbReference type="WBParaSite" id="scaffold5430_cov290.g9529"/>
    </source>
</evidence>
<dbReference type="GO" id="GO:0046872">
    <property type="term" value="F:metal ion binding"/>
    <property type="evidence" value="ECO:0007669"/>
    <property type="project" value="InterPro"/>
</dbReference>
<dbReference type="InterPro" id="IPR011761">
    <property type="entry name" value="ATP-grasp"/>
</dbReference>
<keyword evidence="3 6" id="KW-0547">Nucleotide-binding</keyword>
<proteinExistence type="predicted"/>
<dbReference type="Gene3D" id="3.30.470.20">
    <property type="entry name" value="ATP-grasp fold, B domain"/>
    <property type="match status" value="1"/>
</dbReference>
<feature type="domain" description="ATP-grasp" evidence="7">
    <location>
        <begin position="195"/>
        <end position="374"/>
    </location>
</feature>
<dbReference type="PROSITE" id="PS50979">
    <property type="entry name" value="BC"/>
    <property type="match status" value="1"/>
</dbReference>
<dbReference type="GO" id="GO:0005739">
    <property type="term" value="C:mitochondrion"/>
    <property type="evidence" value="ECO:0007669"/>
    <property type="project" value="TreeGrafter"/>
</dbReference>
<evidence type="ECO:0000256" key="1">
    <source>
        <dbReference type="ARBA" id="ARBA00001953"/>
    </source>
</evidence>
<dbReference type="GO" id="GO:0005524">
    <property type="term" value="F:ATP binding"/>
    <property type="evidence" value="ECO:0007669"/>
    <property type="project" value="UniProtKB-UniRule"/>
</dbReference>
<evidence type="ECO:0000259" key="7">
    <source>
        <dbReference type="PROSITE" id="PS50975"/>
    </source>
</evidence>
<reference evidence="10" key="1">
    <citation type="submission" date="2022-11" db="UniProtKB">
        <authorList>
            <consortium name="WormBaseParasite"/>
        </authorList>
    </citation>
    <scope>IDENTIFICATION</scope>
</reference>